<dbReference type="Proteomes" id="UP000727407">
    <property type="component" value="Unassembled WGS sequence"/>
</dbReference>
<sequence>MATVPSLGNKDQQDALLKRSSFRKIEISEIKRLELSLSKADQAVSLTGCVKDSGGGGHTCVIVWGLEHSR</sequence>
<name>A0A8J4XL85_CLAMG</name>
<organism evidence="1 2">
    <name type="scientific">Clarias magur</name>
    <name type="common">Asian catfish</name>
    <name type="synonym">Macropteronotus magur</name>
    <dbReference type="NCBI Taxonomy" id="1594786"/>
    <lineage>
        <taxon>Eukaryota</taxon>
        <taxon>Metazoa</taxon>
        <taxon>Chordata</taxon>
        <taxon>Craniata</taxon>
        <taxon>Vertebrata</taxon>
        <taxon>Euteleostomi</taxon>
        <taxon>Actinopterygii</taxon>
        <taxon>Neopterygii</taxon>
        <taxon>Teleostei</taxon>
        <taxon>Ostariophysi</taxon>
        <taxon>Siluriformes</taxon>
        <taxon>Clariidae</taxon>
        <taxon>Clarias</taxon>
    </lineage>
</organism>
<keyword evidence="2" id="KW-1185">Reference proteome</keyword>
<evidence type="ECO:0000313" key="2">
    <source>
        <dbReference type="Proteomes" id="UP000727407"/>
    </source>
</evidence>
<reference evidence="1" key="1">
    <citation type="submission" date="2020-07" db="EMBL/GenBank/DDBJ databases">
        <title>Clarias magur genome sequencing, assembly and annotation.</title>
        <authorList>
            <person name="Kushwaha B."/>
            <person name="Kumar R."/>
            <person name="Das P."/>
            <person name="Joshi C.G."/>
            <person name="Kumar D."/>
            <person name="Nagpure N.S."/>
            <person name="Pandey M."/>
            <person name="Agarwal S."/>
            <person name="Srivastava S."/>
            <person name="Singh M."/>
            <person name="Sahoo L."/>
            <person name="Jayasankar P."/>
            <person name="Meher P.K."/>
            <person name="Koringa P.G."/>
            <person name="Iquebal M.A."/>
            <person name="Das S.P."/>
            <person name="Bit A."/>
            <person name="Patnaik S."/>
            <person name="Patel N."/>
            <person name="Shah T.M."/>
            <person name="Hinsu A."/>
            <person name="Jena J.K."/>
        </authorList>
    </citation>
    <scope>NUCLEOTIDE SEQUENCE</scope>
    <source>
        <strain evidence="1">CIFAMagur01</strain>
        <tissue evidence="1">Testis</tissue>
    </source>
</reference>
<evidence type="ECO:0000313" key="1">
    <source>
        <dbReference type="EMBL" id="KAF5910148.1"/>
    </source>
</evidence>
<dbReference type="EMBL" id="QNUK01000001">
    <property type="protein sequence ID" value="KAF5910148.1"/>
    <property type="molecule type" value="Genomic_DNA"/>
</dbReference>
<accession>A0A8J4XL85</accession>
<comment type="caution">
    <text evidence="1">The sequence shown here is derived from an EMBL/GenBank/DDBJ whole genome shotgun (WGS) entry which is preliminary data.</text>
</comment>
<dbReference type="AlphaFoldDB" id="A0A8J4XL85"/>
<proteinExistence type="predicted"/>
<protein>
    <submittedName>
        <fullName evidence="1">Uncharacterized protein</fullName>
    </submittedName>
</protein>
<gene>
    <name evidence="1" type="ORF">DAT39_000304</name>
</gene>